<dbReference type="GO" id="GO:0003677">
    <property type="term" value="F:DNA binding"/>
    <property type="evidence" value="ECO:0007669"/>
    <property type="project" value="UniProtKB-KW"/>
</dbReference>
<name>A0A7X3CVU5_9BACL</name>
<dbReference type="InterPro" id="IPR036388">
    <property type="entry name" value="WH-like_DNA-bd_sf"/>
</dbReference>
<dbReference type="InterPro" id="IPR039422">
    <property type="entry name" value="MarR/SlyA-like"/>
</dbReference>
<evidence type="ECO:0000313" key="5">
    <source>
        <dbReference type="EMBL" id="MUG73449.1"/>
    </source>
</evidence>
<dbReference type="PROSITE" id="PS50995">
    <property type="entry name" value="HTH_MARR_2"/>
    <property type="match status" value="1"/>
</dbReference>
<comment type="caution">
    <text evidence="5">The sequence shown here is derived from an EMBL/GenBank/DDBJ whole genome shotgun (WGS) entry which is preliminary data.</text>
</comment>
<dbReference type="PRINTS" id="PR00598">
    <property type="entry name" value="HTHMARR"/>
</dbReference>
<proteinExistence type="predicted"/>
<feature type="domain" description="HTH marR-type" evidence="4">
    <location>
        <begin position="1"/>
        <end position="138"/>
    </location>
</feature>
<dbReference type="InterPro" id="IPR023187">
    <property type="entry name" value="Tscrpt_reg_MarR-type_CS"/>
</dbReference>
<dbReference type="PANTHER" id="PTHR33164">
    <property type="entry name" value="TRANSCRIPTIONAL REGULATOR, MARR FAMILY"/>
    <property type="match status" value="1"/>
</dbReference>
<dbReference type="Pfam" id="PF12802">
    <property type="entry name" value="MarR_2"/>
    <property type="match status" value="1"/>
</dbReference>
<dbReference type="InterPro" id="IPR000835">
    <property type="entry name" value="HTH_MarR-typ"/>
</dbReference>
<organism evidence="5 6">
    <name type="scientific">Paenibacillus validus</name>
    <dbReference type="NCBI Taxonomy" id="44253"/>
    <lineage>
        <taxon>Bacteria</taxon>
        <taxon>Bacillati</taxon>
        <taxon>Bacillota</taxon>
        <taxon>Bacilli</taxon>
        <taxon>Bacillales</taxon>
        <taxon>Paenibacillaceae</taxon>
        <taxon>Paenibacillus</taxon>
    </lineage>
</organism>
<keyword evidence="2 5" id="KW-0238">DNA-binding</keyword>
<sequence length="141" mass="16163">MDQLHASSPIEKWTRLVMRKWHADMSVLLKQGLPIQQYYMLEVLRDGRQMKSSAIAESLHVTLPAITNLTQKLVSGGYVERILTEADRRVVYVRITEKGLEALKELDDAAAGLVERFWSRLEPAEVDELTRLLCKAMQPKE</sequence>
<evidence type="ECO:0000256" key="1">
    <source>
        <dbReference type="ARBA" id="ARBA00023015"/>
    </source>
</evidence>
<dbReference type="PANTHER" id="PTHR33164:SF43">
    <property type="entry name" value="HTH-TYPE TRANSCRIPTIONAL REPRESSOR YETL"/>
    <property type="match status" value="1"/>
</dbReference>
<reference evidence="5 6" key="1">
    <citation type="submission" date="2019-11" db="EMBL/GenBank/DDBJ databases">
        <title>Draft genome sequences of five Paenibacillus species of dairy origin.</title>
        <authorList>
            <person name="Olajide A.M."/>
            <person name="Chen S."/>
            <person name="Lapointe G."/>
        </authorList>
    </citation>
    <scope>NUCLEOTIDE SEQUENCE [LARGE SCALE GENOMIC DNA]</scope>
    <source>
        <strain evidence="5 6">2CS3</strain>
    </source>
</reference>
<keyword evidence="1" id="KW-0805">Transcription regulation</keyword>
<dbReference type="RefSeq" id="WP_155615598.1">
    <property type="nucleotide sequence ID" value="NZ_WNZX01000026.1"/>
</dbReference>
<dbReference type="GO" id="GO:0006950">
    <property type="term" value="P:response to stress"/>
    <property type="evidence" value="ECO:0007669"/>
    <property type="project" value="TreeGrafter"/>
</dbReference>
<evidence type="ECO:0000256" key="2">
    <source>
        <dbReference type="ARBA" id="ARBA00023125"/>
    </source>
</evidence>
<dbReference type="InterPro" id="IPR036390">
    <property type="entry name" value="WH_DNA-bd_sf"/>
</dbReference>
<keyword evidence="3" id="KW-0804">Transcription</keyword>
<accession>A0A7X3CVU5</accession>
<protein>
    <submittedName>
        <fullName evidence="5">Winged helix DNA-binding protein</fullName>
    </submittedName>
</protein>
<dbReference type="SUPFAM" id="SSF46785">
    <property type="entry name" value="Winged helix' DNA-binding domain"/>
    <property type="match status" value="1"/>
</dbReference>
<evidence type="ECO:0000313" key="6">
    <source>
        <dbReference type="Proteomes" id="UP000450917"/>
    </source>
</evidence>
<dbReference type="Proteomes" id="UP000450917">
    <property type="component" value="Unassembled WGS sequence"/>
</dbReference>
<dbReference type="GO" id="GO:0003700">
    <property type="term" value="F:DNA-binding transcription factor activity"/>
    <property type="evidence" value="ECO:0007669"/>
    <property type="project" value="InterPro"/>
</dbReference>
<evidence type="ECO:0000256" key="3">
    <source>
        <dbReference type="ARBA" id="ARBA00023163"/>
    </source>
</evidence>
<dbReference type="Gene3D" id="1.10.10.10">
    <property type="entry name" value="Winged helix-like DNA-binding domain superfamily/Winged helix DNA-binding domain"/>
    <property type="match status" value="1"/>
</dbReference>
<evidence type="ECO:0000259" key="4">
    <source>
        <dbReference type="PROSITE" id="PS50995"/>
    </source>
</evidence>
<keyword evidence="6" id="KW-1185">Reference proteome</keyword>
<dbReference type="AlphaFoldDB" id="A0A7X3CVU5"/>
<dbReference type="SMART" id="SM00347">
    <property type="entry name" value="HTH_MARR"/>
    <property type="match status" value="1"/>
</dbReference>
<dbReference type="EMBL" id="WNZX01000026">
    <property type="protein sequence ID" value="MUG73449.1"/>
    <property type="molecule type" value="Genomic_DNA"/>
</dbReference>
<dbReference type="PROSITE" id="PS01117">
    <property type="entry name" value="HTH_MARR_1"/>
    <property type="match status" value="1"/>
</dbReference>
<gene>
    <name evidence="5" type="ORF">GNP93_22770</name>
</gene>